<sequence length="40" mass="4915">MAYLRFAGRKVSFILEKKSFFNATLRRFLLYFFRFVAVYP</sequence>
<dbReference type="AlphaFoldDB" id="A0A4Y1ZEE9"/>
<reference evidence="1 2" key="1">
    <citation type="submission" date="2017-11" db="EMBL/GenBank/DDBJ databases">
        <title>Draft Genome Sequence of Sporolactobacillus inulinus NBRC 111894 Isolated from Koso, a Japanese Sugar-Vegetable Fermented Beverage.</title>
        <authorList>
            <person name="Chiou T.Y."/>
            <person name="Oshima K."/>
            <person name="Suda W."/>
            <person name="Hattori M."/>
            <person name="Takahashi T."/>
        </authorList>
    </citation>
    <scope>NUCLEOTIDE SEQUENCE [LARGE SCALE GENOMIC DNA]</scope>
    <source>
        <strain evidence="1 2">NBRC111894</strain>
    </source>
</reference>
<evidence type="ECO:0000313" key="2">
    <source>
        <dbReference type="Proteomes" id="UP000319716"/>
    </source>
</evidence>
<comment type="caution">
    <text evidence="1">The sequence shown here is derived from an EMBL/GenBank/DDBJ whole genome shotgun (WGS) entry which is preliminary data.</text>
</comment>
<gene>
    <name evidence="1" type="ORF">NBRC111894_3041</name>
</gene>
<name>A0A4Y1ZEE9_9BACL</name>
<accession>A0A4Y1ZEE9</accession>
<evidence type="ECO:0000313" key="1">
    <source>
        <dbReference type="EMBL" id="GAY77487.1"/>
    </source>
</evidence>
<dbReference type="Proteomes" id="UP000319716">
    <property type="component" value="Unassembled WGS sequence"/>
</dbReference>
<protein>
    <submittedName>
        <fullName evidence="1">Uncharacterized protein</fullName>
    </submittedName>
</protein>
<proteinExistence type="predicted"/>
<organism evidence="1 2">
    <name type="scientific">Sporolactobacillus inulinus</name>
    <dbReference type="NCBI Taxonomy" id="2078"/>
    <lineage>
        <taxon>Bacteria</taxon>
        <taxon>Bacillati</taxon>
        <taxon>Bacillota</taxon>
        <taxon>Bacilli</taxon>
        <taxon>Bacillales</taxon>
        <taxon>Sporolactobacillaceae</taxon>
        <taxon>Sporolactobacillus</taxon>
    </lineage>
</organism>
<dbReference type="EMBL" id="BEXB01000027">
    <property type="protein sequence ID" value="GAY77487.1"/>
    <property type="molecule type" value="Genomic_DNA"/>
</dbReference>